<name>A0A1K1XLZ8_BACAB</name>
<reference evidence="1 2" key="1">
    <citation type="submission" date="2019-10" db="EMBL/GenBank/DDBJ databases">
        <authorList>
            <person name="Karimi E."/>
        </authorList>
    </citation>
    <scope>NUCLEOTIDE SEQUENCE [LARGE SCALE GENOMIC DNA]</scope>
    <source>
        <strain evidence="1">Bacillus sp. 348</strain>
    </source>
</reference>
<gene>
    <name evidence="1" type="primary">ykzT</name>
    <name evidence="1" type="ORF">BACI348_40487</name>
</gene>
<sequence length="51" mass="5890">MMGTVVLLKNNEMTVIEDICEADFLDMKHGLSNEDAAYISWYEDYDTAYGY</sequence>
<dbReference type="AlphaFoldDB" id="A0A1K1XLZ8"/>
<protein>
    <submittedName>
        <fullName evidence="1">Uncharacterized protein</fullName>
    </submittedName>
</protein>
<proteinExistence type="predicted"/>
<organism evidence="1 2">
    <name type="scientific">Bacillus altitudinis</name>
    <dbReference type="NCBI Taxonomy" id="293387"/>
    <lineage>
        <taxon>Bacteria</taxon>
        <taxon>Bacillati</taxon>
        <taxon>Bacillota</taxon>
        <taxon>Bacilli</taxon>
        <taxon>Bacillales</taxon>
        <taxon>Bacillaceae</taxon>
        <taxon>Bacillus</taxon>
    </lineage>
</organism>
<evidence type="ECO:0000313" key="2">
    <source>
        <dbReference type="Proteomes" id="UP000433089"/>
    </source>
</evidence>
<dbReference type="EMBL" id="CABWLH010000009">
    <property type="protein sequence ID" value="VXB33318.1"/>
    <property type="molecule type" value="Genomic_DNA"/>
</dbReference>
<accession>A0A1K1XLZ8</accession>
<dbReference type="RefSeq" id="WP_155720694.1">
    <property type="nucleotide sequence ID" value="NZ_CP012482.1"/>
</dbReference>
<accession>A0A653PUH4</accession>
<evidence type="ECO:0000313" key="1">
    <source>
        <dbReference type="EMBL" id="VXB33318.1"/>
    </source>
</evidence>
<dbReference type="Proteomes" id="UP000433089">
    <property type="component" value="Unassembled WGS sequence"/>
</dbReference>